<evidence type="ECO:0000313" key="1">
    <source>
        <dbReference type="EMBL" id="KAL0953415.1"/>
    </source>
</evidence>
<organism evidence="1 2">
    <name type="scientific">Hohenbuehelia grisea</name>
    <dbReference type="NCBI Taxonomy" id="104357"/>
    <lineage>
        <taxon>Eukaryota</taxon>
        <taxon>Fungi</taxon>
        <taxon>Dikarya</taxon>
        <taxon>Basidiomycota</taxon>
        <taxon>Agaricomycotina</taxon>
        <taxon>Agaricomycetes</taxon>
        <taxon>Agaricomycetidae</taxon>
        <taxon>Agaricales</taxon>
        <taxon>Pleurotineae</taxon>
        <taxon>Pleurotaceae</taxon>
        <taxon>Hohenbuehelia</taxon>
    </lineage>
</organism>
<dbReference type="EMBL" id="JASNQZ010000008">
    <property type="protein sequence ID" value="KAL0953415.1"/>
    <property type="molecule type" value="Genomic_DNA"/>
</dbReference>
<sequence>MMRHNRVRVVQRERLVPRPRTHSRLSICAHFFLASAWSGEDIDSEWQVLSVKLKRRKSLSPIHKPLIMADEYKSNVPPSRFERTKEGSINGEQFLSIIRHILFRPSSPPRRPIAPTSRSAFSVLPLGSTHTKLKRKRRTTL</sequence>
<keyword evidence="2" id="KW-1185">Reference proteome</keyword>
<reference evidence="2" key="1">
    <citation type="submission" date="2024-06" db="EMBL/GenBank/DDBJ databases">
        <title>Multi-omics analyses provide insights into the biosynthesis of the anticancer antibiotic pleurotin in Hohenbuehelia grisea.</title>
        <authorList>
            <person name="Weaver J.A."/>
            <person name="Alberti F."/>
        </authorList>
    </citation>
    <scope>NUCLEOTIDE SEQUENCE [LARGE SCALE GENOMIC DNA]</scope>
    <source>
        <strain evidence="2">T-177</strain>
    </source>
</reference>
<name>A0ABR3JD49_9AGAR</name>
<protein>
    <submittedName>
        <fullName evidence="1">Uncharacterized protein</fullName>
    </submittedName>
</protein>
<accession>A0ABR3JD49</accession>
<dbReference type="Proteomes" id="UP001556367">
    <property type="component" value="Unassembled WGS sequence"/>
</dbReference>
<gene>
    <name evidence="1" type="ORF">HGRIS_004652</name>
</gene>
<evidence type="ECO:0000313" key="2">
    <source>
        <dbReference type="Proteomes" id="UP001556367"/>
    </source>
</evidence>
<comment type="caution">
    <text evidence="1">The sequence shown here is derived from an EMBL/GenBank/DDBJ whole genome shotgun (WGS) entry which is preliminary data.</text>
</comment>
<proteinExistence type="predicted"/>